<dbReference type="InterPro" id="IPR019888">
    <property type="entry name" value="Tscrpt_reg_AsnC-like"/>
</dbReference>
<accession>A0ABV7YIL4</accession>
<dbReference type="PRINTS" id="PR00033">
    <property type="entry name" value="HTHASNC"/>
</dbReference>
<reference evidence="6" key="1">
    <citation type="journal article" date="2019" name="Int. J. Syst. Evol. Microbiol.">
        <title>The Global Catalogue of Microorganisms (GCM) 10K type strain sequencing project: providing services to taxonomists for standard genome sequencing and annotation.</title>
        <authorList>
            <consortium name="The Broad Institute Genomics Platform"/>
            <consortium name="The Broad Institute Genome Sequencing Center for Infectious Disease"/>
            <person name="Wu L."/>
            <person name="Ma J."/>
        </authorList>
    </citation>
    <scope>NUCLEOTIDE SEQUENCE [LARGE SCALE GENOMIC DNA]</scope>
    <source>
        <strain evidence="6">CGMCC 4.7241</strain>
    </source>
</reference>
<dbReference type="PANTHER" id="PTHR30154">
    <property type="entry name" value="LEUCINE-RESPONSIVE REGULATORY PROTEIN"/>
    <property type="match status" value="1"/>
</dbReference>
<dbReference type="InterPro" id="IPR011008">
    <property type="entry name" value="Dimeric_a/b-barrel"/>
</dbReference>
<dbReference type="Gene3D" id="3.30.70.920">
    <property type="match status" value="1"/>
</dbReference>
<evidence type="ECO:0000259" key="4">
    <source>
        <dbReference type="PROSITE" id="PS50956"/>
    </source>
</evidence>
<comment type="caution">
    <text evidence="5">The sequence shown here is derived from an EMBL/GenBank/DDBJ whole genome shotgun (WGS) entry which is preliminary data.</text>
</comment>
<feature type="domain" description="HTH asnC-type" evidence="4">
    <location>
        <begin position="178"/>
        <end position="234"/>
    </location>
</feature>
<evidence type="ECO:0000256" key="1">
    <source>
        <dbReference type="ARBA" id="ARBA00023015"/>
    </source>
</evidence>
<keyword evidence="6" id="KW-1185">Reference proteome</keyword>
<evidence type="ECO:0000256" key="3">
    <source>
        <dbReference type="ARBA" id="ARBA00023163"/>
    </source>
</evidence>
<evidence type="ECO:0000313" key="5">
    <source>
        <dbReference type="EMBL" id="MFC3764442.1"/>
    </source>
</evidence>
<dbReference type="RefSeq" id="WP_205119030.1">
    <property type="nucleotide sequence ID" value="NZ_JAFBCM010000001.1"/>
</dbReference>
<dbReference type="InterPro" id="IPR036388">
    <property type="entry name" value="WH-like_DNA-bd_sf"/>
</dbReference>
<dbReference type="InterPro" id="IPR019887">
    <property type="entry name" value="Tscrpt_reg_AsnC/Lrp_C"/>
</dbReference>
<dbReference type="Proteomes" id="UP001595699">
    <property type="component" value="Unassembled WGS sequence"/>
</dbReference>
<dbReference type="SMART" id="SM00344">
    <property type="entry name" value="HTH_ASNC"/>
    <property type="match status" value="2"/>
</dbReference>
<dbReference type="Pfam" id="PF01037">
    <property type="entry name" value="AsnC_trans_reg"/>
    <property type="match status" value="1"/>
</dbReference>
<organism evidence="5 6">
    <name type="scientific">Tenggerimyces flavus</name>
    <dbReference type="NCBI Taxonomy" id="1708749"/>
    <lineage>
        <taxon>Bacteria</taxon>
        <taxon>Bacillati</taxon>
        <taxon>Actinomycetota</taxon>
        <taxon>Actinomycetes</taxon>
        <taxon>Propionibacteriales</taxon>
        <taxon>Nocardioidaceae</taxon>
        <taxon>Tenggerimyces</taxon>
    </lineage>
</organism>
<dbReference type="SUPFAM" id="SSF54909">
    <property type="entry name" value="Dimeric alpha+beta barrel"/>
    <property type="match status" value="1"/>
</dbReference>
<dbReference type="Pfam" id="PF13404">
    <property type="entry name" value="HTH_AsnC-type"/>
    <property type="match status" value="2"/>
</dbReference>
<keyword evidence="2" id="KW-0238">DNA-binding</keyword>
<feature type="domain" description="HTH asnC-type" evidence="4">
    <location>
        <begin position="4"/>
        <end position="64"/>
    </location>
</feature>
<dbReference type="InterPro" id="IPR036390">
    <property type="entry name" value="WH_DNA-bd_sf"/>
</dbReference>
<keyword evidence="3" id="KW-0804">Transcription</keyword>
<gene>
    <name evidence="5" type="ORF">ACFOUW_26640</name>
</gene>
<dbReference type="PANTHER" id="PTHR30154:SF34">
    <property type="entry name" value="TRANSCRIPTIONAL REGULATOR AZLB"/>
    <property type="match status" value="1"/>
</dbReference>
<dbReference type="EMBL" id="JBHRZH010000025">
    <property type="protein sequence ID" value="MFC3764442.1"/>
    <property type="molecule type" value="Genomic_DNA"/>
</dbReference>
<dbReference type="SUPFAM" id="SSF46785">
    <property type="entry name" value="Winged helix' DNA-binding domain"/>
    <property type="match status" value="2"/>
</dbReference>
<dbReference type="PROSITE" id="PS50956">
    <property type="entry name" value="HTH_ASNC_2"/>
    <property type="match status" value="2"/>
</dbReference>
<evidence type="ECO:0000256" key="2">
    <source>
        <dbReference type="ARBA" id="ARBA00023125"/>
    </source>
</evidence>
<proteinExistence type="predicted"/>
<dbReference type="InterPro" id="IPR000485">
    <property type="entry name" value="AsnC-type_HTH_dom"/>
</dbReference>
<evidence type="ECO:0000313" key="6">
    <source>
        <dbReference type="Proteomes" id="UP001595699"/>
    </source>
</evidence>
<dbReference type="InterPro" id="IPR011991">
    <property type="entry name" value="ArsR-like_HTH"/>
</dbReference>
<protein>
    <submittedName>
        <fullName evidence="5">Lrp/AsnC family transcriptional regulator</fullName>
    </submittedName>
</protein>
<sequence length="328" mass="35533">MESIDDTDRGLVHALQLDGRAPFSAIAAALNVSEHTVARRYRRLREAGLLRVVSAVNGMRLGYTSWTVRIRCTPDAAVPIAAALTRRDDTFWVHILSGGTELSCNLQPRSAEDRDALLLTKLPRTTRVLGITAHAVLGSYADPMGWPGLAFLPESAAKRLRPAPPAPSSDIVELADGDRALLDRLAVDGRSSYPELAAASGWSESTVRRRLEQLRREGVLRYDVDIAPATLGFTAEARLWMSVRPSALADTARALAEHPEISFAAITTGPTNLMTTVTCRSSDELARYLTERVASLDAIATLESAPVMRTLKRNGAVSSDPSGKALRR</sequence>
<keyword evidence="1" id="KW-0805">Transcription regulation</keyword>
<dbReference type="CDD" id="cd00090">
    <property type="entry name" value="HTH_ARSR"/>
    <property type="match status" value="1"/>
</dbReference>
<name>A0ABV7YIL4_9ACTN</name>
<dbReference type="Gene3D" id="1.10.10.10">
    <property type="entry name" value="Winged helix-like DNA-binding domain superfamily/Winged helix DNA-binding domain"/>
    <property type="match status" value="2"/>
</dbReference>